<feature type="compositionally biased region" description="Basic and acidic residues" evidence="1">
    <location>
        <begin position="116"/>
        <end position="140"/>
    </location>
</feature>
<keyword evidence="2" id="KW-1133">Transmembrane helix</keyword>
<dbReference type="HOGENOM" id="CLU_050652_0_1_9"/>
<evidence type="ECO:0000313" key="3">
    <source>
        <dbReference type="EMBL" id="EHI59557.1"/>
    </source>
</evidence>
<keyword evidence="2" id="KW-0812">Transmembrane</keyword>
<feature type="compositionally biased region" description="Basic and acidic residues" evidence="1">
    <location>
        <begin position="156"/>
        <end position="167"/>
    </location>
</feature>
<proteinExistence type="predicted"/>
<gene>
    <name evidence="3" type="ORF">HMPREF9473_02463</name>
</gene>
<feature type="transmembrane region" description="Helical" evidence="2">
    <location>
        <begin position="6"/>
        <end position="33"/>
    </location>
</feature>
<keyword evidence="4" id="KW-1185">Reference proteome</keyword>
<dbReference type="Proteomes" id="UP000005384">
    <property type="component" value="Unassembled WGS sequence"/>
</dbReference>
<dbReference type="AlphaFoldDB" id="G5IG35"/>
<protein>
    <recommendedName>
        <fullName evidence="5">DUF2953 domain-containing protein</fullName>
    </recommendedName>
</protein>
<accession>G5IG35</accession>
<reference evidence="3 4" key="1">
    <citation type="submission" date="2011-08" db="EMBL/GenBank/DDBJ databases">
        <title>The Genome Sequence of Clostridium hathewayi WAL-18680.</title>
        <authorList>
            <consortium name="The Broad Institute Genome Sequencing Platform"/>
            <person name="Earl A."/>
            <person name="Ward D."/>
            <person name="Feldgarden M."/>
            <person name="Gevers D."/>
            <person name="Finegold S.M."/>
            <person name="Summanen P.H."/>
            <person name="Molitoris D.R."/>
            <person name="Song M."/>
            <person name="Daigneault M."/>
            <person name="Allen-Vercoe E."/>
            <person name="Young S.K."/>
            <person name="Zeng Q."/>
            <person name="Gargeya S."/>
            <person name="Fitzgerald M."/>
            <person name="Haas B."/>
            <person name="Abouelleil A."/>
            <person name="Alvarado L."/>
            <person name="Arachchi H.M."/>
            <person name="Berlin A."/>
            <person name="Brown A."/>
            <person name="Chapman S.B."/>
            <person name="Chen Z."/>
            <person name="Dunbar C."/>
            <person name="Freedman E."/>
            <person name="Gearin G."/>
            <person name="Gellesch M."/>
            <person name="Goldberg J."/>
            <person name="Griggs A."/>
            <person name="Gujja S."/>
            <person name="Heiman D."/>
            <person name="Howarth C."/>
            <person name="Larson L."/>
            <person name="Lui A."/>
            <person name="MacDonald P.J.P."/>
            <person name="Montmayeur A."/>
            <person name="Murphy C."/>
            <person name="Neiman D."/>
            <person name="Pearson M."/>
            <person name="Priest M."/>
            <person name="Roberts A."/>
            <person name="Saif S."/>
            <person name="Shea T."/>
            <person name="Shenoy N."/>
            <person name="Sisk P."/>
            <person name="Stolte C."/>
            <person name="Sykes S."/>
            <person name="Wortman J."/>
            <person name="Nusbaum C."/>
            <person name="Birren B."/>
        </authorList>
    </citation>
    <scope>NUCLEOTIDE SEQUENCE [LARGE SCALE GENOMIC DNA]</scope>
    <source>
        <strain evidence="3 4">WAL-18680</strain>
    </source>
</reference>
<comment type="caution">
    <text evidence="3">The sequence shown here is derived from an EMBL/GenBank/DDBJ whole genome shotgun (WGS) entry which is preliminary data.</text>
</comment>
<dbReference type="EMBL" id="ADLN01000054">
    <property type="protein sequence ID" value="EHI59557.1"/>
    <property type="molecule type" value="Genomic_DNA"/>
</dbReference>
<dbReference type="RefSeq" id="WP_006780443.1">
    <property type="nucleotide sequence ID" value="NZ_CP040506.1"/>
</dbReference>
<feature type="compositionally biased region" description="Acidic residues" evidence="1">
    <location>
        <begin position="141"/>
        <end position="153"/>
    </location>
</feature>
<evidence type="ECO:0000256" key="2">
    <source>
        <dbReference type="SAM" id="Phobius"/>
    </source>
</evidence>
<evidence type="ECO:0000256" key="1">
    <source>
        <dbReference type="SAM" id="MobiDB-lite"/>
    </source>
</evidence>
<evidence type="ECO:0000313" key="4">
    <source>
        <dbReference type="Proteomes" id="UP000005384"/>
    </source>
</evidence>
<sequence>MLHVGLLILKIIGFVLLGILCLVLGLLLIVLLVPVRYRMEGSWHDSLRGMARITWLLHILSATVSYGEDGELLMVFRLFGFRLFRDKADGEAVLAEGLSDAGDAEEMMVHTAEVQGAREEGRSRGERKVQEDPILEREAESLETESFDADSAPETDFLKRPMPADEADTKEGRIPRFLGRLRQRLNRVLEKIKFLFHTLCDKLKHIKENYEAVLTFVKDEENQKTMKLILRQVKALLRHILPRKASGYVAFGFDDPYTTGQVLAAASLFYAWYGQNIELIPMFEEPVLEGELKLKGRIRMGTLLWCGLRVFLNKNFRVLLKRWRNMGIS</sequence>
<dbReference type="InterPro" id="IPR021338">
    <property type="entry name" value="DUF2953"/>
</dbReference>
<dbReference type="Pfam" id="PF11167">
    <property type="entry name" value="DUF2953"/>
    <property type="match status" value="1"/>
</dbReference>
<dbReference type="OrthoDB" id="2087351at2"/>
<feature type="region of interest" description="Disordered" evidence="1">
    <location>
        <begin position="114"/>
        <end position="167"/>
    </location>
</feature>
<organism evidence="3 4">
    <name type="scientific">Hungatella hathewayi WAL-18680</name>
    <dbReference type="NCBI Taxonomy" id="742737"/>
    <lineage>
        <taxon>Bacteria</taxon>
        <taxon>Bacillati</taxon>
        <taxon>Bacillota</taxon>
        <taxon>Clostridia</taxon>
        <taxon>Lachnospirales</taxon>
        <taxon>Lachnospiraceae</taxon>
        <taxon>Hungatella</taxon>
    </lineage>
</organism>
<evidence type="ECO:0008006" key="5">
    <source>
        <dbReference type="Google" id="ProtNLM"/>
    </source>
</evidence>
<keyword evidence="2" id="KW-0472">Membrane</keyword>
<name>G5IG35_9FIRM</name>
<dbReference type="PATRIC" id="fig|742737.3.peg.2482"/>